<reference evidence="2 3" key="1">
    <citation type="journal article" date="2013" name="Genome Biol.">
        <title>Genome of Acanthamoeba castellanii highlights extensive lateral gene transfer and early evolution of tyrosine kinase signaling.</title>
        <authorList>
            <person name="Clarke M."/>
            <person name="Lohan A.J."/>
            <person name="Liu B."/>
            <person name="Lagkouvardos I."/>
            <person name="Roy S."/>
            <person name="Zafar N."/>
            <person name="Bertelli C."/>
            <person name="Schilde C."/>
            <person name="Kianianmomeni A."/>
            <person name="Burglin T.R."/>
            <person name="Frech C."/>
            <person name="Turcotte B."/>
            <person name="Kopec K.O."/>
            <person name="Synnott J.M."/>
            <person name="Choo C."/>
            <person name="Paponov I."/>
            <person name="Finkler A."/>
            <person name="Soon Heng Tan C."/>
            <person name="Hutchins A.P."/>
            <person name="Weinmeier T."/>
            <person name="Rattei T."/>
            <person name="Chu J.S."/>
            <person name="Gimenez G."/>
            <person name="Irimia M."/>
            <person name="Rigden D.J."/>
            <person name="Fitzpatrick D.A."/>
            <person name="Lorenzo-Morales J."/>
            <person name="Bateman A."/>
            <person name="Chiu C.H."/>
            <person name="Tang P."/>
            <person name="Hegemann P."/>
            <person name="Fromm H."/>
            <person name="Raoult D."/>
            <person name="Greub G."/>
            <person name="Miranda-Saavedra D."/>
            <person name="Chen N."/>
            <person name="Nash P."/>
            <person name="Ginger M.L."/>
            <person name="Horn M."/>
            <person name="Schaap P."/>
            <person name="Caler L."/>
            <person name="Loftus B."/>
        </authorList>
    </citation>
    <scope>NUCLEOTIDE SEQUENCE [LARGE SCALE GENOMIC DNA]</scope>
    <source>
        <strain evidence="2 3">Neff</strain>
    </source>
</reference>
<sequence length="146" mass="16137">SPSTRYPSAWTTPSPDGVECSKLRADRAYSAVGDLSKFQITSLNFLDGQVLKLWDVTNYTTATATSNGRQGVLWSDKTQCPEFENSFTYAPVDAASAENSVRIKLDDLQIKFEVTAAYVRNQTGWCTLLIAFIVVFFFLAAECSPN</sequence>
<dbReference type="KEGG" id="acan:ACA1_169770"/>
<feature type="transmembrane region" description="Helical" evidence="1">
    <location>
        <begin position="123"/>
        <end position="141"/>
    </location>
</feature>
<proteinExistence type="predicted"/>
<dbReference type="GeneID" id="14925295"/>
<feature type="non-terminal residue" evidence="2">
    <location>
        <position position="146"/>
    </location>
</feature>
<evidence type="ECO:0000313" key="2">
    <source>
        <dbReference type="EMBL" id="ELR24279.1"/>
    </source>
</evidence>
<name>L8HFH9_ACACF</name>
<keyword evidence="3" id="KW-1185">Reference proteome</keyword>
<keyword evidence="1" id="KW-1133">Transmembrane helix</keyword>
<protein>
    <submittedName>
        <fullName evidence="2">Uncharacterized protein</fullName>
    </submittedName>
</protein>
<dbReference type="RefSeq" id="XP_004353970.1">
    <property type="nucleotide sequence ID" value="XM_004353918.1"/>
</dbReference>
<dbReference type="AlphaFoldDB" id="L8HFH9"/>
<evidence type="ECO:0000256" key="1">
    <source>
        <dbReference type="SAM" id="Phobius"/>
    </source>
</evidence>
<dbReference type="Proteomes" id="UP000011083">
    <property type="component" value="Unassembled WGS sequence"/>
</dbReference>
<accession>L8HFH9</accession>
<dbReference type="EMBL" id="KB007834">
    <property type="protein sequence ID" value="ELR24279.1"/>
    <property type="molecule type" value="Genomic_DNA"/>
</dbReference>
<keyword evidence="1" id="KW-0472">Membrane</keyword>
<gene>
    <name evidence="2" type="ORF">ACA1_169770</name>
</gene>
<dbReference type="VEuPathDB" id="AmoebaDB:ACA1_169770"/>
<keyword evidence="1" id="KW-0812">Transmembrane</keyword>
<evidence type="ECO:0000313" key="3">
    <source>
        <dbReference type="Proteomes" id="UP000011083"/>
    </source>
</evidence>
<organism evidence="2 3">
    <name type="scientific">Acanthamoeba castellanii (strain ATCC 30010 / Neff)</name>
    <dbReference type="NCBI Taxonomy" id="1257118"/>
    <lineage>
        <taxon>Eukaryota</taxon>
        <taxon>Amoebozoa</taxon>
        <taxon>Discosea</taxon>
        <taxon>Longamoebia</taxon>
        <taxon>Centramoebida</taxon>
        <taxon>Acanthamoebidae</taxon>
        <taxon>Acanthamoeba</taxon>
    </lineage>
</organism>